<dbReference type="Proteomes" id="UP000265663">
    <property type="component" value="Unassembled WGS sequence"/>
</dbReference>
<dbReference type="EMBL" id="KE747814">
    <property type="protein sequence ID" value="RMZ68169.1"/>
    <property type="molecule type" value="Genomic_DNA"/>
</dbReference>
<organism evidence="1 2">
    <name type="scientific">Pyrenophora seminiperda CCB06</name>
    <dbReference type="NCBI Taxonomy" id="1302712"/>
    <lineage>
        <taxon>Eukaryota</taxon>
        <taxon>Fungi</taxon>
        <taxon>Dikarya</taxon>
        <taxon>Ascomycota</taxon>
        <taxon>Pezizomycotina</taxon>
        <taxon>Dothideomycetes</taxon>
        <taxon>Pleosporomycetidae</taxon>
        <taxon>Pleosporales</taxon>
        <taxon>Pleosporineae</taxon>
        <taxon>Pleosporaceae</taxon>
        <taxon>Pyrenophora</taxon>
    </lineage>
</organism>
<keyword evidence="2" id="KW-1185">Reference proteome</keyword>
<dbReference type="AlphaFoldDB" id="A0A3M7M145"/>
<protein>
    <submittedName>
        <fullName evidence="1">Uncharacterized protein</fullName>
    </submittedName>
</protein>
<proteinExistence type="predicted"/>
<evidence type="ECO:0000313" key="1">
    <source>
        <dbReference type="EMBL" id="RMZ68169.1"/>
    </source>
</evidence>
<reference evidence="1 2" key="1">
    <citation type="journal article" date="2014" name="PLoS ONE">
        <title>De novo Genome Assembly of the Fungal Plant Pathogen Pyrenophora semeniperda.</title>
        <authorList>
            <person name="Soliai M.M."/>
            <person name="Meyer S.E."/>
            <person name="Udall J.A."/>
            <person name="Elzinga D.E."/>
            <person name="Hermansen R.A."/>
            <person name="Bodily P.M."/>
            <person name="Hart A.A."/>
            <person name="Coleman C.E."/>
        </authorList>
    </citation>
    <scope>NUCLEOTIDE SEQUENCE [LARGE SCALE GENOMIC DNA]</scope>
    <source>
        <strain evidence="1 2">CCB06</strain>
        <tissue evidence="1">Mycelium</tissue>
    </source>
</reference>
<sequence length="41" mass="4874">MLPRLEEQIQALWPFCCPSPWCFASHLRRILIFLLLDISSE</sequence>
<name>A0A3M7M145_9PLEO</name>
<accession>A0A3M7M145</accession>
<gene>
    <name evidence="1" type="ORF">GMOD_00004373</name>
</gene>
<evidence type="ECO:0000313" key="2">
    <source>
        <dbReference type="Proteomes" id="UP000265663"/>
    </source>
</evidence>